<dbReference type="RefSeq" id="WP_144236619.1">
    <property type="nucleotide sequence ID" value="NZ_VJWA01000001.1"/>
</dbReference>
<dbReference type="PANTHER" id="PTHR33908">
    <property type="entry name" value="MANNOSYLTRANSFERASE YKCB-RELATED"/>
    <property type="match status" value="1"/>
</dbReference>
<dbReference type="Pfam" id="PF13231">
    <property type="entry name" value="PMT_2"/>
    <property type="match status" value="1"/>
</dbReference>
<evidence type="ECO:0000256" key="3">
    <source>
        <dbReference type="ARBA" id="ARBA00022676"/>
    </source>
</evidence>
<evidence type="ECO:0000256" key="8">
    <source>
        <dbReference type="SAM" id="Phobius"/>
    </source>
</evidence>
<comment type="caution">
    <text evidence="10">The sequence shown here is derived from an EMBL/GenBank/DDBJ whole genome shotgun (WGS) entry which is preliminary data.</text>
</comment>
<proteinExistence type="predicted"/>
<reference evidence="10 11" key="1">
    <citation type="submission" date="2019-07" db="EMBL/GenBank/DDBJ databases">
        <title>Novel species isolated from glacier.</title>
        <authorList>
            <person name="Liu Q."/>
            <person name="Xin Y.-H."/>
        </authorList>
    </citation>
    <scope>NUCLEOTIDE SEQUENCE [LARGE SCALE GENOMIC DNA]</scope>
    <source>
        <strain evidence="10 11">LB1R16</strain>
    </source>
</reference>
<dbReference type="OrthoDB" id="7525293at2"/>
<evidence type="ECO:0000256" key="5">
    <source>
        <dbReference type="ARBA" id="ARBA00022692"/>
    </source>
</evidence>
<organism evidence="10 11">
    <name type="scientific">Glacieibacterium frigidum</name>
    <dbReference type="NCBI Taxonomy" id="2593303"/>
    <lineage>
        <taxon>Bacteria</taxon>
        <taxon>Pseudomonadati</taxon>
        <taxon>Pseudomonadota</taxon>
        <taxon>Alphaproteobacteria</taxon>
        <taxon>Sphingomonadales</taxon>
        <taxon>Sphingosinicellaceae</taxon>
        <taxon>Glacieibacterium</taxon>
    </lineage>
</organism>
<evidence type="ECO:0000313" key="11">
    <source>
        <dbReference type="Proteomes" id="UP000317894"/>
    </source>
</evidence>
<keyword evidence="7 8" id="KW-0472">Membrane</keyword>
<gene>
    <name evidence="10" type="ORF">FMM06_07305</name>
</gene>
<feature type="transmembrane region" description="Helical" evidence="8">
    <location>
        <begin position="338"/>
        <end position="358"/>
    </location>
</feature>
<dbReference type="Proteomes" id="UP000317894">
    <property type="component" value="Unassembled WGS sequence"/>
</dbReference>
<evidence type="ECO:0000256" key="4">
    <source>
        <dbReference type="ARBA" id="ARBA00022679"/>
    </source>
</evidence>
<keyword evidence="5 8" id="KW-0812">Transmembrane</keyword>
<feature type="transmembrane region" description="Helical" evidence="8">
    <location>
        <begin position="199"/>
        <end position="220"/>
    </location>
</feature>
<feature type="transmembrane region" description="Helical" evidence="8">
    <location>
        <begin position="80"/>
        <end position="99"/>
    </location>
</feature>
<dbReference type="GO" id="GO:0016763">
    <property type="term" value="F:pentosyltransferase activity"/>
    <property type="evidence" value="ECO:0007669"/>
    <property type="project" value="TreeGrafter"/>
</dbReference>
<dbReference type="AlphaFoldDB" id="A0A552UI73"/>
<keyword evidence="6 8" id="KW-1133">Transmembrane helix</keyword>
<dbReference type="GO" id="GO:0005886">
    <property type="term" value="C:plasma membrane"/>
    <property type="evidence" value="ECO:0007669"/>
    <property type="project" value="UniProtKB-SubCell"/>
</dbReference>
<dbReference type="InterPro" id="IPR050297">
    <property type="entry name" value="LipidA_mod_glycosyltrf_83"/>
</dbReference>
<comment type="subcellular location">
    <subcellularLocation>
        <location evidence="1">Cell membrane</location>
        <topology evidence="1">Multi-pass membrane protein</topology>
    </subcellularLocation>
</comment>
<dbReference type="InterPro" id="IPR038731">
    <property type="entry name" value="RgtA/B/C-like"/>
</dbReference>
<dbReference type="EMBL" id="VJWA01000001">
    <property type="protein sequence ID" value="TRW17925.1"/>
    <property type="molecule type" value="Genomic_DNA"/>
</dbReference>
<accession>A0A552UI73</accession>
<name>A0A552UI73_9SPHN</name>
<feature type="transmembrane region" description="Helical" evidence="8">
    <location>
        <begin position="159"/>
        <end position="187"/>
    </location>
</feature>
<feature type="transmembrane region" description="Helical" evidence="8">
    <location>
        <begin position="365"/>
        <end position="387"/>
    </location>
</feature>
<feature type="domain" description="Glycosyltransferase RgtA/B/C/D-like" evidence="9">
    <location>
        <begin position="67"/>
        <end position="203"/>
    </location>
</feature>
<keyword evidence="3" id="KW-0328">Glycosyltransferase</keyword>
<keyword evidence="11" id="KW-1185">Reference proteome</keyword>
<keyword evidence="2" id="KW-1003">Cell membrane</keyword>
<evidence type="ECO:0000259" key="9">
    <source>
        <dbReference type="Pfam" id="PF13231"/>
    </source>
</evidence>
<dbReference type="GO" id="GO:0009103">
    <property type="term" value="P:lipopolysaccharide biosynthetic process"/>
    <property type="evidence" value="ECO:0007669"/>
    <property type="project" value="UniProtKB-ARBA"/>
</dbReference>
<feature type="transmembrane region" description="Helical" evidence="8">
    <location>
        <begin position="105"/>
        <end position="123"/>
    </location>
</feature>
<feature type="transmembrane region" description="Helical" evidence="8">
    <location>
        <begin position="312"/>
        <end position="332"/>
    </location>
</feature>
<dbReference type="PANTHER" id="PTHR33908:SF11">
    <property type="entry name" value="MEMBRANE PROTEIN"/>
    <property type="match status" value="1"/>
</dbReference>
<evidence type="ECO:0000256" key="7">
    <source>
        <dbReference type="ARBA" id="ARBA00023136"/>
    </source>
</evidence>
<protein>
    <recommendedName>
        <fullName evidence="9">Glycosyltransferase RgtA/B/C/D-like domain-containing protein</fullName>
    </recommendedName>
</protein>
<feature type="transmembrane region" description="Helical" evidence="8">
    <location>
        <begin position="277"/>
        <end position="300"/>
    </location>
</feature>
<evidence type="ECO:0000256" key="2">
    <source>
        <dbReference type="ARBA" id="ARBA00022475"/>
    </source>
</evidence>
<evidence type="ECO:0000256" key="6">
    <source>
        <dbReference type="ARBA" id="ARBA00022989"/>
    </source>
</evidence>
<sequence length="511" mass="55099">MTARRDAVWFAALLIGTAVLLALDPPGYFGGRWDDARYLEAALQWVEAPNLGTVHWSLRWPVVLPAWGALEAFGRTRFAAMVPGLAAFAALLIFSYWAARRVLGGAAALLACAMLVTTSEILFAATRLTADLPELLFMSVGAWSFILAARAGGGAQTRWLIACGVAAGLAFAVRETAASLMVVLGLLWLTGVGVPRRAYLWIALGFLCVWLPEQLILWHASGDPLYRLHVDMRHVEVPSTNLQGLVAGGSTPAMNPQMMARWIGVGPLRIHYLVDPWLNLFLNGRYGLVFLIAGIAVLFAGRRLRGREGRTVVILAGLAAAHIAFVIYVIATDPKPRMFMPAILCGCLIAGVALPLAWRGRTRIVLALLGVAKLVVLLVTIDITAVYKTQYEELTQRVLARVPGPVHADRWTLSTLALADAATRARLVTGAPPPGGFWLTIASLKNAHGDEKPPQGYSWRVVARAEGPRKPVIVHLAAPLLTPGSKLAAVARNPTPVATLWQRVPVSLPAR</sequence>
<evidence type="ECO:0000313" key="10">
    <source>
        <dbReference type="EMBL" id="TRW17925.1"/>
    </source>
</evidence>
<evidence type="ECO:0000256" key="1">
    <source>
        <dbReference type="ARBA" id="ARBA00004651"/>
    </source>
</evidence>
<keyword evidence="4" id="KW-0808">Transferase</keyword>